<name>E6QWA3_9ZZZZ</name>
<sequence length="129" mass="14230">MSELGQILKALAIQSYRYNTFRGRWTDMPDSTWLCVLLGIASSASFSLVTYIEYGALMALVVPFAWLPAAWLLCDSWEPNKRLLSAVFLTVIPLTVLMTFAGSGHLFAEVAVGMYVSSNVMLLKTRGGE</sequence>
<feature type="transmembrane region" description="Helical" evidence="1">
    <location>
        <begin position="55"/>
        <end position="74"/>
    </location>
</feature>
<comment type="caution">
    <text evidence="2">The sequence shown here is derived from an EMBL/GenBank/DDBJ whole genome shotgun (WGS) entry which is preliminary data.</text>
</comment>
<keyword evidence="1" id="KW-1133">Transmembrane helix</keyword>
<proteinExistence type="predicted"/>
<protein>
    <submittedName>
        <fullName evidence="2">Uncharacterized protein</fullName>
    </submittedName>
</protein>
<evidence type="ECO:0000256" key="1">
    <source>
        <dbReference type="SAM" id="Phobius"/>
    </source>
</evidence>
<dbReference type="AlphaFoldDB" id="E6QWA3"/>
<gene>
    <name evidence="2" type="ORF">CARN7_2358</name>
</gene>
<keyword evidence="1" id="KW-0812">Transmembrane</keyword>
<feature type="transmembrane region" description="Helical" evidence="1">
    <location>
        <begin position="31"/>
        <end position="49"/>
    </location>
</feature>
<dbReference type="EMBL" id="CABR01000149">
    <property type="protein sequence ID" value="CBI11526.1"/>
    <property type="molecule type" value="Genomic_DNA"/>
</dbReference>
<reference evidence="2" key="1">
    <citation type="submission" date="2009-10" db="EMBL/GenBank/DDBJ databases">
        <title>Diversity of trophic interactions inside an arsenic-rich microbial ecosystem.</title>
        <authorList>
            <person name="Bertin P.N."/>
            <person name="Heinrich-Salmeron A."/>
            <person name="Pelletier E."/>
            <person name="Goulhen-Chollet F."/>
            <person name="Arsene-Ploetze F."/>
            <person name="Gallien S."/>
            <person name="Calteau A."/>
            <person name="Vallenet D."/>
            <person name="Casiot C."/>
            <person name="Chane-Woon-Ming B."/>
            <person name="Giloteaux L."/>
            <person name="Barakat M."/>
            <person name="Bonnefoy V."/>
            <person name="Bruneel O."/>
            <person name="Chandler M."/>
            <person name="Cleiss J."/>
            <person name="Duran R."/>
            <person name="Elbaz-Poulichet F."/>
            <person name="Fonknechten N."/>
            <person name="Lauga B."/>
            <person name="Mornico D."/>
            <person name="Ortet P."/>
            <person name="Schaeffer C."/>
            <person name="Siguier P."/>
            <person name="Alexander Thil Smith A."/>
            <person name="Van Dorsselaer A."/>
            <person name="Weissenbach J."/>
            <person name="Medigue C."/>
            <person name="Le Paslier D."/>
        </authorList>
    </citation>
    <scope>NUCLEOTIDE SEQUENCE</scope>
</reference>
<organism evidence="2">
    <name type="scientific">mine drainage metagenome</name>
    <dbReference type="NCBI Taxonomy" id="410659"/>
    <lineage>
        <taxon>unclassified sequences</taxon>
        <taxon>metagenomes</taxon>
        <taxon>ecological metagenomes</taxon>
    </lineage>
</organism>
<feature type="transmembrane region" description="Helical" evidence="1">
    <location>
        <begin position="86"/>
        <end position="108"/>
    </location>
</feature>
<evidence type="ECO:0000313" key="2">
    <source>
        <dbReference type="EMBL" id="CBI11526.1"/>
    </source>
</evidence>
<accession>E6QWA3</accession>
<keyword evidence="1" id="KW-0472">Membrane</keyword>